<dbReference type="HAMAP" id="MF_00104">
    <property type="entry name" value="RNase_III"/>
    <property type="match status" value="1"/>
</dbReference>
<dbReference type="Pfam" id="PF14622">
    <property type="entry name" value="Ribonucleas_3_3"/>
    <property type="match status" value="1"/>
</dbReference>
<dbReference type="SMART" id="SM00535">
    <property type="entry name" value="RIBOc"/>
    <property type="match status" value="1"/>
</dbReference>
<dbReference type="EMBL" id="JAXAFJ010000006">
    <property type="protein sequence ID" value="MDX6806656.1"/>
    <property type="molecule type" value="Genomic_DNA"/>
</dbReference>
<dbReference type="Proteomes" id="UP001274321">
    <property type="component" value="Unassembled WGS sequence"/>
</dbReference>
<dbReference type="CDD" id="cd00593">
    <property type="entry name" value="RIBOc"/>
    <property type="match status" value="1"/>
</dbReference>
<comment type="catalytic activity">
    <reaction evidence="1 8">
        <text>Endonucleolytic cleavage to 5'-phosphomonoester.</text>
        <dbReference type="EC" id="3.1.26.3"/>
    </reaction>
</comment>
<reference evidence="11 12" key="1">
    <citation type="submission" date="2023-11" db="EMBL/GenBank/DDBJ databases">
        <authorList>
            <person name="Bao R."/>
        </authorList>
    </citation>
    <scope>NUCLEOTIDE SEQUENCE [LARGE SCALE GENOMIC DNA]</scope>
    <source>
        <strain evidence="11 12">PJ23</strain>
    </source>
</reference>
<dbReference type="NCBIfam" id="TIGR02191">
    <property type="entry name" value="RNaseIII"/>
    <property type="match status" value="1"/>
</dbReference>
<evidence type="ECO:0000259" key="10">
    <source>
        <dbReference type="PROSITE" id="PS50142"/>
    </source>
</evidence>
<keyword evidence="8" id="KW-0460">Magnesium</keyword>
<organism evidence="11 12">
    <name type="scientific">Terrihabitans rhizophilus</name>
    <dbReference type="NCBI Taxonomy" id="3092662"/>
    <lineage>
        <taxon>Bacteria</taxon>
        <taxon>Pseudomonadati</taxon>
        <taxon>Pseudomonadota</taxon>
        <taxon>Alphaproteobacteria</taxon>
        <taxon>Hyphomicrobiales</taxon>
        <taxon>Terrihabitans</taxon>
    </lineage>
</organism>
<evidence type="ECO:0000256" key="2">
    <source>
        <dbReference type="ARBA" id="ARBA00010183"/>
    </source>
</evidence>
<keyword evidence="8" id="KW-0699">rRNA-binding</keyword>
<dbReference type="PANTHER" id="PTHR11207:SF0">
    <property type="entry name" value="RIBONUCLEASE 3"/>
    <property type="match status" value="1"/>
</dbReference>
<protein>
    <recommendedName>
        <fullName evidence="8">Ribonuclease 3</fullName>
        <ecNumber evidence="8">3.1.26.3</ecNumber>
    </recommendedName>
    <alternativeName>
        <fullName evidence="8">Ribonuclease III</fullName>
        <shortName evidence="8">RNase III</shortName>
    </alternativeName>
</protein>
<evidence type="ECO:0000256" key="7">
    <source>
        <dbReference type="ARBA" id="ARBA00022884"/>
    </source>
</evidence>
<keyword evidence="8" id="KW-0963">Cytoplasm</keyword>
<keyword evidence="3 8" id="KW-0507">mRNA processing</keyword>
<feature type="binding site" evidence="8">
    <location>
        <position position="146"/>
    </location>
    <ligand>
        <name>Mg(2+)</name>
        <dbReference type="ChEBI" id="CHEBI:18420"/>
    </ligand>
</feature>
<dbReference type="GO" id="GO:0004525">
    <property type="term" value="F:ribonuclease III activity"/>
    <property type="evidence" value="ECO:0007669"/>
    <property type="project" value="UniProtKB-EC"/>
</dbReference>
<feature type="domain" description="RNase III" evidence="10">
    <location>
        <begin position="29"/>
        <end position="157"/>
    </location>
</feature>
<evidence type="ECO:0000256" key="1">
    <source>
        <dbReference type="ARBA" id="ARBA00000109"/>
    </source>
</evidence>
<comment type="subcellular location">
    <subcellularLocation>
        <location evidence="8">Cytoplasm</location>
    </subcellularLocation>
</comment>
<evidence type="ECO:0000256" key="5">
    <source>
        <dbReference type="ARBA" id="ARBA00022759"/>
    </source>
</evidence>
<dbReference type="PROSITE" id="PS50137">
    <property type="entry name" value="DS_RBD"/>
    <property type="match status" value="1"/>
</dbReference>
<feature type="domain" description="DRBM" evidence="9">
    <location>
        <begin position="182"/>
        <end position="251"/>
    </location>
</feature>
<feature type="binding site" evidence="8">
    <location>
        <position position="70"/>
    </location>
    <ligand>
        <name>Mg(2+)</name>
        <dbReference type="ChEBI" id="CHEBI:18420"/>
    </ligand>
</feature>
<dbReference type="InterPro" id="IPR000999">
    <property type="entry name" value="RNase_III_dom"/>
</dbReference>
<dbReference type="CDD" id="cd10845">
    <property type="entry name" value="DSRM_RNAse_III_family"/>
    <property type="match status" value="1"/>
</dbReference>
<dbReference type="RefSeq" id="WP_319844782.1">
    <property type="nucleotide sequence ID" value="NZ_JAXAFJ010000006.1"/>
</dbReference>
<dbReference type="InterPro" id="IPR036389">
    <property type="entry name" value="RNase_III_sf"/>
</dbReference>
<evidence type="ECO:0000256" key="8">
    <source>
        <dbReference type="HAMAP-Rule" id="MF_00104"/>
    </source>
</evidence>
<comment type="caution">
    <text evidence="11">The sequence shown here is derived from an EMBL/GenBank/DDBJ whole genome shotgun (WGS) entry which is preliminary data.</text>
</comment>
<keyword evidence="8" id="KW-0698">rRNA processing</keyword>
<accession>A0ABU4RUW8</accession>
<evidence type="ECO:0000313" key="11">
    <source>
        <dbReference type="EMBL" id="MDX6806656.1"/>
    </source>
</evidence>
<evidence type="ECO:0000256" key="3">
    <source>
        <dbReference type="ARBA" id="ARBA00022664"/>
    </source>
</evidence>
<comment type="cofactor">
    <cofactor evidence="8">
        <name>Mg(2+)</name>
        <dbReference type="ChEBI" id="CHEBI:18420"/>
    </cofactor>
</comment>
<keyword evidence="8" id="KW-0819">tRNA processing</keyword>
<comment type="similarity">
    <text evidence="2">Belongs to the ribonuclease III family.</text>
</comment>
<keyword evidence="12" id="KW-1185">Reference proteome</keyword>
<dbReference type="SUPFAM" id="SSF69065">
    <property type="entry name" value="RNase III domain-like"/>
    <property type="match status" value="1"/>
</dbReference>
<sequence length="259" mass="28249">MGILELAVDRALVAPAQLAVVKNPRAAARAALEDRLGHRFATPELLDQALSHVSAVPADQARTGSYQRLEFLGDRVLGLVVADMLYATFPDVPEGELSQRLAELVRAETCAEVADELKIGDAVRLGTSESSNGGRRKRALLADVCEAVIASVYLDGGHEAARRLVETHWRERMMNPRRPLQDAKTALQEWSQGRGLPIPAYREVARTGPDHHPLFRVEVSIPGYGSAEGEGRPKRLAEQAAAKAILMREGQWSEGEQHG</sequence>
<evidence type="ECO:0000259" key="9">
    <source>
        <dbReference type="PROSITE" id="PS50137"/>
    </source>
</evidence>
<dbReference type="PROSITE" id="PS00517">
    <property type="entry name" value="RNASE_3_1"/>
    <property type="match status" value="1"/>
</dbReference>
<dbReference type="PROSITE" id="PS50142">
    <property type="entry name" value="RNASE_3_2"/>
    <property type="match status" value="1"/>
</dbReference>
<feature type="binding site" evidence="8">
    <location>
        <position position="143"/>
    </location>
    <ligand>
        <name>Mg(2+)</name>
        <dbReference type="ChEBI" id="CHEBI:18420"/>
    </ligand>
</feature>
<comment type="function">
    <text evidence="8">Digests double-stranded RNA. Involved in the processing of primary rRNA transcript to yield the immediate precursors to the large and small rRNAs (23S and 16S). Processes some mRNAs, and tRNAs when they are encoded in the rRNA operon. Processes pre-crRNA and tracrRNA of type II CRISPR loci if present in the organism.</text>
</comment>
<dbReference type="Gene3D" id="1.10.1520.10">
    <property type="entry name" value="Ribonuclease III domain"/>
    <property type="match status" value="1"/>
</dbReference>
<evidence type="ECO:0000313" key="12">
    <source>
        <dbReference type="Proteomes" id="UP001274321"/>
    </source>
</evidence>
<evidence type="ECO:0000256" key="4">
    <source>
        <dbReference type="ARBA" id="ARBA00022722"/>
    </source>
</evidence>
<comment type="subunit">
    <text evidence="8">Homodimer.</text>
</comment>
<keyword evidence="7 8" id="KW-0694">RNA-binding</keyword>
<gene>
    <name evidence="8 11" type="primary">rnc</name>
    <name evidence="11" type="ORF">SCD90_11330</name>
</gene>
<dbReference type="EC" id="3.1.26.3" evidence="8"/>
<dbReference type="Pfam" id="PF00035">
    <property type="entry name" value="dsrm"/>
    <property type="match status" value="1"/>
</dbReference>
<dbReference type="SUPFAM" id="SSF54768">
    <property type="entry name" value="dsRNA-binding domain-like"/>
    <property type="match status" value="1"/>
</dbReference>
<dbReference type="Gene3D" id="3.30.160.20">
    <property type="match status" value="1"/>
</dbReference>
<feature type="active site" evidence="8">
    <location>
        <position position="146"/>
    </location>
</feature>
<dbReference type="InterPro" id="IPR011907">
    <property type="entry name" value="RNase_III"/>
</dbReference>
<name>A0ABU4RUW8_9HYPH</name>
<keyword evidence="4 8" id="KW-0540">Nuclease</keyword>
<evidence type="ECO:0000256" key="6">
    <source>
        <dbReference type="ARBA" id="ARBA00022801"/>
    </source>
</evidence>
<dbReference type="SMART" id="SM00358">
    <property type="entry name" value="DSRM"/>
    <property type="match status" value="1"/>
</dbReference>
<proteinExistence type="inferred from homology"/>
<keyword evidence="5 8" id="KW-0255">Endonuclease</keyword>
<feature type="active site" evidence="8">
    <location>
        <position position="74"/>
    </location>
</feature>
<keyword evidence="6 8" id="KW-0378">Hydrolase</keyword>
<dbReference type="PANTHER" id="PTHR11207">
    <property type="entry name" value="RIBONUCLEASE III"/>
    <property type="match status" value="1"/>
</dbReference>
<keyword evidence="8" id="KW-0479">Metal-binding</keyword>
<dbReference type="InterPro" id="IPR014720">
    <property type="entry name" value="dsRBD_dom"/>
</dbReference>